<evidence type="ECO:0000313" key="3">
    <source>
        <dbReference type="Proteomes" id="UP000095282"/>
    </source>
</evidence>
<dbReference type="AlphaFoldDB" id="A0A1I7TH81"/>
<dbReference type="PANTHER" id="PTHR21503:SF53">
    <property type="entry name" value="F-BOX ASSOCIATED DOMAIN-CONTAINING PROTEIN-RELATED"/>
    <property type="match status" value="1"/>
</dbReference>
<evidence type="ECO:0000259" key="2">
    <source>
        <dbReference type="PROSITE" id="PS50181"/>
    </source>
</evidence>
<dbReference type="InterPro" id="IPR012885">
    <property type="entry name" value="F-box_Sdz-33"/>
</dbReference>
<sequence>MAAFHLLQLPLVAMDYVLSMMNPYEWINLSMVSSRSKITVRNYSKINKPQYQIHLEFIRNPHIFLNGENESWGFGWGTDESRAGYEHETIVKHDTHKINNYSKNPMEEMMKWYDYIKGVLVCQIELVDLDLSLYPAQNKVFTDWLRSQQASIDSLEIRDSGEGFDEDMKYIIENITVIDELWLSTTDYKAGFQMEIPIVTRSVTVNDSRFIDFEQLLRLKNRKISLDESILTSREINQFVKSWMARESHLDLETIDINISGPEAIDNIIDMPCEIIDDPKLVFEIVHEFDFPDVDTWYDIKRIDGKVATVAVGLYYDEQRFFMIIR</sequence>
<keyword evidence="1" id="KW-0732">Signal</keyword>
<keyword evidence="3" id="KW-1185">Reference proteome</keyword>
<dbReference type="WBParaSite" id="Csp11.Scaffold612.g5903.t1">
    <property type="protein sequence ID" value="Csp11.Scaffold612.g5903.t1"/>
    <property type="gene ID" value="Csp11.Scaffold612.g5903"/>
</dbReference>
<evidence type="ECO:0000313" key="4">
    <source>
        <dbReference type="WBParaSite" id="Csp11.Scaffold612.g5903.t1"/>
    </source>
</evidence>
<feature type="domain" description="F-box" evidence="2">
    <location>
        <begin position="3"/>
        <end position="50"/>
    </location>
</feature>
<dbReference type="Proteomes" id="UP000095282">
    <property type="component" value="Unplaced"/>
</dbReference>
<organism evidence="3 4">
    <name type="scientific">Caenorhabditis tropicalis</name>
    <dbReference type="NCBI Taxonomy" id="1561998"/>
    <lineage>
        <taxon>Eukaryota</taxon>
        <taxon>Metazoa</taxon>
        <taxon>Ecdysozoa</taxon>
        <taxon>Nematoda</taxon>
        <taxon>Chromadorea</taxon>
        <taxon>Rhabditida</taxon>
        <taxon>Rhabditina</taxon>
        <taxon>Rhabditomorpha</taxon>
        <taxon>Rhabditoidea</taxon>
        <taxon>Rhabditidae</taxon>
        <taxon>Peloderinae</taxon>
        <taxon>Caenorhabditis</taxon>
    </lineage>
</organism>
<protein>
    <submittedName>
        <fullName evidence="4">F-box domain-containing protein</fullName>
    </submittedName>
</protein>
<dbReference type="PANTHER" id="PTHR21503">
    <property type="entry name" value="F-BOX-CONTAINING HYPOTHETICAL PROTEIN C.ELEGANS"/>
    <property type="match status" value="1"/>
</dbReference>
<evidence type="ECO:0000256" key="1">
    <source>
        <dbReference type="SAM" id="SignalP"/>
    </source>
</evidence>
<dbReference type="PROSITE" id="PS50181">
    <property type="entry name" value="FBOX"/>
    <property type="match status" value="1"/>
</dbReference>
<feature type="signal peptide" evidence="1">
    <location>
        <begin position="1"/>
        <end position="19"/>
    </location>
</feature>
<feature type="chain" id="PRO_5009307515" evidence="1">
    <location>
        <begin position="20"/>
        <end position="326"/>
    </location>
</feature>
<proteinExistence type="predicted"/>
<reference evidence="4" key="1">
    <citation type="submission" date="2016-11" db="UniProtKB">
        <authorList>
            <consortium name="WormBaseParasite"/>
        </authorList>
    </citation>
    <scope>IDENTIFICATION</scope>
</reference>
<name>A0A1I7TH81_9PELO</name>
<dbReference type="Pfam" id="PF07735">
    <property type="entry name" value="FBA_2"/>
    <property type="match status" value="1"/>
</dbReference>
<dbReference type="InterPro" id="IPR001810">
    <property type="entry name" value="F-box_dom"/>
</dbReference>
<accession>A0A1I7TH81</accession>
<dbReference type="Pfam" id="PF00646">
    <property type="entry name" value="F-box"/>
    <property type="match status" value="1"/>
</dbReference>